<organism evidence="1 2">
    <name type="scientific">Bacillus cereus</name>
    <dbReference type="NCBI Taxonomy" id="1396"/>
    <lineage>
        <taxon>Bacteria</taxon>
        <taxon>Bacillati</taxon>
        <taxon>Bacillota</taxon>
        <taxon>Bacilli</taxon>
        <taxon>Bacillales</taxon>
        <taxon>Bacillaceae</taxon>
        <taxon>Bacillus</taxon>
        <taxon>Bacillus cereus group</taxon>
    </lineage>
</organism>
<evidence type="ECO:0000313" key="2">
    <source>
        <dbReference type="Proteomes" id="UP000219922"/>
    </source>
</evidence>
<sequence length="91" mass="10469">MFVAIVNGEFIKEIQFNQAGEVVEVSFTTNRDEIKEISESEYESYKKSLDNYFPDGSCKLISIATCSEDDTKYIIDTGTFTWDEFPDNNKK</sequence>
<dbReference type="EMBL" id="NVMX01000112">
    <property type="protein sequence ID" value="PDZ94797.1"/>
    <property type="molecule type" value="Genomic_DNA"/>
</dbReference>
<evidence type="ECO:0000313" key="1">
    <source>
        <dbReference type="EMBL" id="PDZ94797.1"/>
    </source>
</evidence>
<accession>A0A9X6STD5</accession>
<dbReference type="AlphaFoldDB" id="A0A9X6STD5"/>
<name>A0A9X6STD5_BACCE</name>
<dbReference type="Proteomes" id="UP000219922">
    <property type="component" value="Unassembled WGS sequence"/>
</dbReference>
<comment type="caution">
    <text evidence="1">The sequence shown here is derived from an EMBL/GenBank/DDBJ whole genome shotgun (WGS) entry which is preliminary data.</text>
</comment>
<protein>
    <submittedName>
        <fullName evidence="1">Uncharacterized protein</fullName>
    </submittedName>
</protein>
<proteinExistence type="predicted"/>
<gene>
    <name evidence="1" type="ORF">CON36_31835</name>
</gene>
<reference evidence="1 2" key="1">
    <citation type="submission" date="2017-09" db="EMBL/GenBank/DDBJ databases">
        <title>Large-scale bioinformatics analysis of Bacillus genomes uncovers conserved roles of natural products in bacterial physiology.</title>
        <authorList>
            <consortium name="Agbiome Team Llc"/>
            <person name="Bleich R.M."/>
            <person name="Grubbs K.J."/>
            <person name="Santa Maria K.C."/>
            <person name="Allen S.E."/>
            <person name="Farag S."/>
            <person name="Shank E.A."/>
            <person name="Bowers A."/>
        </authorList>
    </citation>
    <scope>NUCLEOTIDE SEQUENCE [LARGE SCALE GENOMIC DNA]</scope>
    <source>
        <strain evidence="1 2">AFS092789</strain>
    </source>
</reference>
<dbReference type="RefSeq" id="WP_098006607.1">
    <property type="nucleotide sequence ID" value="NZ_NVMX01000112.1"/>
</dbReference>